<name>A0A429ZV93_9ENTE</name>
<gene>
    <name evidence="3" type="primary">gcvH</name>
    <name evidence="6" type="ORF">CBF35_02530</name>
</gene>
<dbReference type="GO" id="GO:0019464">
    <property type="term" value="P:glycine decarboxylation via glycine cleavage system"/>
    <property type="evidence" value="ECO:0007669"/>
    <property type="project" value="UniProtKB-UniRule"/>
</dbReference>
<dbReference type="InterPro" id="IPR000089">
    <property type="entry name" value="Biotin_lipoyl"/>
</dbReference>
<comment type="subunit">
    <text evidence="3">The glycine cleavage system is composed of four proteins: P, T, L and H.</text>
</comment>
<proteinExistence type="inferred from homology"/>
<keyword evidence="7" id="KW-1185">Reference proteome</keyword>
<dbReference type="HAMAP" id="MF_00272">
    <property type="entry name" value="GcvH"/>
    <property type="match status" value="1"/>
</dbReference>
<dbReference type="OrthoDB" id="9796712at2"/>
<dbReference type="PROSITE" id="PS00189">
    <property type="entry name" value="LIPOYL"/>
    <property type="match status" value="1"/>
</dbReference>
<dbReference type="SUPFAM" id="SSF51230">
    <property type="entry name" value="Single hybrid motif"/>
    <property type="match status" value="1"/>
</dbReference>
<dbReference type="InterPro" id="IPR011053">
    <property type="entry name" value="Single_hybrid_motif"/>
</dbReference>
<dbReference type="InterPro" id="IPR003016">
    <property type="entry name" value="2-oxoA_DH_lipoyl-BS"/>
</dbReference>
<accession>A0A429ZV93</accession>
<dbReference type="InterPro" id="IPR033753">
    <property type="entry name" value="GCV_H/Fam206"/>
</dbReference>
<comment type="similarity">
    <text evidence="1 3">Belongs to the GcvH family.</text>
</comment>
<dbReference type="NCBIfam" id="TIGR00527">
    <property type="entry name" value="gcvH"/>
    <property type="match status" value="1"/>
</dbReference>
<feature type="modified residue" description="N6-lipoyllysine" evidence="3 4">
    <location>
        <position position="65"/>
    </location>
</feature>
<keyword evidence="2 3" id="KW-0450">Lipoyl</keyword>
<dbReference type="PROSITE" id="PS50968">
    <property type="entry name" value="BIOTINYL_LIPOYL"/>
    <property type="match status" value="1"/>
</dbReference>
<evidence type="ECO:0000313" key="6">
    <source>
        <dbReference type="EMBL" id="RST97562.1"/>
    </source>
</evidence>
<protein>
    <recommendedName>
        <fullName evidence="3">Glycine cleavage system H protein</fullName>
    </recommendedName>
</protein>
<dbReference type="Pfam" id="PF01597">
    <property type="entry name" value="GCV_H"/>
    <property type="match status" value="1"/>
</dbReference>
<evidence type="ECO:0000259" key="5">
    <source>
        <dbReference type="PROSITE" id="PS50968"/>
    </source>
</evidence>
<dbReference type="GO" id="GO:0005960">
    <property type="term" value="C:glycine cleavage complex"/>
    <property type="evidence" value="ECO:0007669"/>
    <property type="project" value="InterPro"/>
</dbReference>
<dbReference type="CDD" id="cd06848">
    <property type="entry name" value="GCS_H"/>
    <property type="match status" value="1"/>
</dbReference>
<dbReference type="GeneID" id="98567231"/>
<dbReference type="EMBL" id="NGJU01000002">
    <property type="protein sequence ID" value="RST97562.1"/>
    <property type="molecule type" value="Genomic_DNA"/>
</dbReference>
<comment type="function">
    <text evidence="3">The glycine cleavage system catalyzes the degradation of glycine. The H protein shuttles the methylamine group of glycine from the P protein to the T protein.</text>
</comment>
<reference evidence="6 7" key="1">
    <citation type="submission" date="2017-05" db="EMBL/GenBank/DDBJ databases">
        <title>Vagococcus spp. assemblies.</title>
        <authorList>
            <person name="Gulvik C.A."/>
        </authorList>
    </citation>
    <scope>NUCLEOTIDE SEQUENCE [LARGE SCALE GENOMIC DNA]</scope>
    <source>
        <strain evidence="6 7">NCFB 2777</strain>
    </source>
</reference>
<comment type="caution">
    <text evidence="6">The sequence shown here is derived from an EMBL/GenBank/DDBJ whole genome shotgun (WGS) entry which is preliminary data.</text>
</comment>
<dbReference type="PANTHER" id="PTHR11715:SF3">
    <property type="entry name" value="GLYCINE CLEAVAGE SYSTEM H PROTEIN-RELATED"/>
    <property type="match status" value="1"/>
</dbReference>
<evidence type="ECO:0000313" key="7">
    <source>
        <dbReference type="Proteomes" id="UP000287239"/>
    </source>
</evidence>
<dbReference type="InterPro" id="IPR002930">
    <property type="entry name" value="GCV_H"/>
</dbReference>
<dbReference type="RefSeq" id="WP_126778309.1">
    <property type="nucleotide sequence ID" value="NZ_CAUQJP010000055.1"/>
</dbReference>
<dbReference type="Gene3D" id="2.40.50.100">
    <property type="match status" value="1"/>
</dbReference>
<sequence>MTFPKELTYTADHEWIKFSDEGKTALIGITEFAQSQLGDIVYIGLPEVDETVSAEDSIADIESVKSVSDIFTPVSGTVSKINEELEESPELVNSDPYGAWLFEISDITEVQAETLSAAEYEKLVAEEE</sequence>
<dbReference type="GO" id="GO:0005829">
    <property type="term" value="C:cytosol"/>
    <property type="evidence" value="ECO:0007669"/>
    <property type="project" value="TreeGrafter"/>
</dbReference>
<evidence type="ECO:0000256" key="1">
    <source>
        <dbReference type="ARBA" id="ARBA00009249"/>
    </source>
</evidence>
<dbReference type="InterPro" id="IPR017453">
    <property type="entry name" value="GCV_H_sub"/>
</dbReference>
<dbReference type="NCBIfam" id="NF002270">
    <property type="entry name" value="PRK01202.1"/>
    <property type="match status" value="1"/>
</dbReference>
<dbReference type="AlphaFoldDB" id="A0A429ZV93"/>
<comment type="cofactor">
    <cofactor evidence="3">
        <name>(R)-lipoate</name>
        <dbReference type="ChEBI" id="CHEBI:83088"/>
    </cofactor>
    <text evidence="3">Binds 1 lipoyl cofactor covalently.</text>
</comment>
<organism evidence="6 7">
    <name type="scientific">Vagococcus salmoninarum</name>
    <dbReference type="NCBI Taxonomy" id="2739"/>
    <lineage>
        <taxon>Bacteria</taxon>
        <taxon>Bacillati</taxon>
        <taxon>Bacillota</taxon>
        <taxon>Bacilli</taxon>
        <taxon>Lactobacillales</taxon>
        <taxon>Enterococcaceae</taxon>
        <taxon>Vagococcus</taxon>
    </lineage>
</organism>
<evidence type="ECO:0000256" key="4">
    <source>
        <dbReference type="PIRSR" id="PIRSR617453-50"/>
    </source>
</evidence>
<evidence type="ECO:0000256" key="3">
    <source>
        <dbReference type="HAMAP-Rule" id="MF_00272"/>
    </source>
</evidence>
<dbReference type="Proteomes" id="UP000287239">
    <property type="component" value="Unassembled WGS sequence"/>
</dbReference>
<feature type="domain" description="Lipoyl-binding" evidence="5">
    <location>
        <begin position="24"/>
        <end position="105"/>
    </location>
</feature>
<evidence type="ECO:0000256" key="2">
    <source>
        <dbReference type="ARBA" id="ARBA00022823"/>
    </source>
</evidence>
<dbReference type="PANTHER" id="PTHR11715">
    <property type="entry name" value="GLYCINE CLEAVAGE SYSTEM H PROTEIN"/>
    <property type="match status" value="1"/>
</dbReference>
<dbReference type="GO" id="GO:0009249">
    <property type="term" value="P:protein lipoylation"/>
    <property type="evidence" value="ECO:0007669"/>
    <property type="project" value="TreeGrafter"/>
</dbReference>